<keyword evidence="2" id="KW-0560">Oxidoreductase</keyword>
<dbReference type="Pfam" id="PF03450">
    <property type="entry name" value="CO_deh_flav_C"/>
    <property type="match status" value="1"/>
</dbReference>
<dbReference type="InterPro" id="IPR002346">
    <property type="entry name" value="Mopterin_DH_FAD-bd"/>
</dbReference>
<dbReference type="SUPFAM" id="SSF55447">
    <property type="entry name" value="CO dehydrogenase flavoprotein C-terminal domain-like"/>
    <property type="match status" value="1"/>
</dbReference>
<dbReference type="PANTHER" id="PTHR42659:SF9">
    <property type="entry name" value="XANTHINE DEHYDROGENASE FAD-BINDING SUBUNIT XDHB-RELATED"/>
    <property type="match status" value="1"/>
</dbReference>
<dbReference type="InterPro" id="IPR036318">
    <property type="entry name" value="FAD-bd_PCMH-like_sf"/>
</dbReference>
<dbReference type="InterPro" id="IPR016169">
    <property type="entry name" value="FAD-bd_PCMH_sub2"/>
</dbReference>
<dbReference type="SMART" id="SM01092">
    <property type="entry name" value="CO_deh_flav_C"/>
    <property type="match status" value="1"/>
</dbReference>
<reference evidence="2" key="1">
    <citation type="submission" date="2018-06" db="EMBL/GenBank/DDBJ databases">
        <authorList>
            <person name="Zhirakovskaya E."/>
        </authorList>
    </citation>
    <scope>NUCLEOTIDE SEQUENCE</scope>
</reference>
<organism evidence="2">
    <name type="scientific">hydrothermal vent metagenome</name>
    <dbReference type="NCBI Taxonomy" id="652676"/>
    <lineage>
        <taxon>unclassified sequences</taxon>
        <taxon>metagenomes</taxon>
        <taxon>ecological metagenomes</taxon>
    </lineage>
</organism>
<dbReference type="InterPro" id="IPR036683">
    <property type="entry name" value="CO_DH_flav_C_dom_sf"/>
</dbReference>
<feature type="domain" description="FAD-binding PCMH-type" evidence="1">
    <location>
        <begin position="1"/>
        <end position="176"/>
    </location>
</feature>
<evidence type="ECO:0000259" key="1">
    <source>
        <dbReference type="PROSITE" id="PS51387"/>
    </source>
</evidence>
<dbReference type="Pfam" id="PF00941">
    <property type="entry name" value="FAD_binding_5"/>
    <property type="match status" value="1"/>
</dbReference>
<protein>
    <submittedName>
        <fullName evidence="2">Xanthine dehydrogenase, FAD binding subunit</fullName>
        <ecNumber evidence="2">1.17.1.4</ecNumber>
    </submittedName>
</protein>
<dbReference type="EC" id="1.17.1.4" evidence="2"/>
<gene>
    <name evidence="2" type="ORF">MNBD_ALPHA02-2127</name>
</gene>
<accession>A0A3B0RC98</accession>
<evidence type="ECO:0000313" key="2">
    <source>
        <dbReference type="EMBL" id="VAV86546.1"/>
    </source>
</evidence>
<dbReference type="InterPro" id="IPR051312">
    <property type="entry name" value="Diverse_Substr_Oxidored"/>
</dbReference>
<dbReference type="Gene3D" id="3.30.465.10">
    <property type="match status" value="1"/>
</dbReference>
<dbReference type="InterPro" id="IPR005107">
    <property type="entry name" value="CO_DH_flav_C"/>
</dbReference>
<dbReference type="PROSITE" id="PS51387">
    <property type="entry name" value="FAD_PCMH"/>
    <property type="match status" value="1"/>
</dbReference>
<dbReference type="Gene3D" id="3.30.390.50">
    <property type="entry name" value="CO dehydrogenase flavoprotein, C-terminal domain"/>
    <property type="match status" value="1"/>
</dbReference>
<dbReference type="EMBL" id="UOED01000008">
    <property type="protein sequence ID" value="VAV86546.1"/>
    <property type="molecule type" value="Genomic_DNA"/>
</dbReference>
<dbReference type="GO" id="GO:0004854">
    <property type="term" value="F:xanthine dehydrogenase activity"/>
    <property type="evidence" value="ECO:0007669"/>
    <property type="project" value="UniProtKB-EC"/>
</dbReference>
<dbReference type="SUPFAM" id="SSF56176">
    <property type="entry name" value="FAD-binding/transporter-associated domain-like"/>
    <property type="match status" value="1"/>
</dbReference>
<sequence>MSEIEKYIAPDTVSDAVKALSSGGVTILAGGTDLTPQIDAGRRSHAPTLMNIRRVDDLSGITQNKGETRIGCLTTVSEIKQSNLAPAILREAADHFASEQIRNAATLGGNICNASPAGDMINPLLVLDASVELASWKEGAMEVRREPLRRFFTGPGKTIKHDNELLIAVVFDTPGPDFVGYFRKSGPRPALEISTVSVGIGGDYKDGAFHNVRVAFGAVGPTPLRGKATEAILEGQALTAEVIDKAARAAQDDATPIDDIRATSWYRTHLIAVFTEELLNNVRQN</sequence>
<dbReference type="InterPro" id="IPR016166">
    <property type="entry name" value="FAD-bd_PCMH"/>
</dbReference>
<dbReference type="AlphaFoldDB" id="A0A3B0RC98"/>
<dbReference type="InterPro" id="IPR016167">
    <property type="entry name" value="FAD-bd_PCMH_sub1"/>
</dbReference>
<dbReference type="GO" id="GO:0071949">
    <property type="term" value="F:FAD binding"/>
    <property type="evidence" value="ECO:0007669"/>
    <property type="project" value="InterPro"/>
</dbReference>
<dbReference type="Gene3D" id="3.30.43.10">
    <property type="entry name" value="Uridine Diphospho-n-acetylenolpyruvylglucosamine Reductase, domain 2"/>
    <property type="match status" value="1"/>
</dbReference>
<proteinExistence type="predicted"/>
<name>A0A3B0RC98_9ZZZZ</name>
<dbReference type="PANTHER" id="PTHR42659">
    <property type="entry name" value="XANTHINE DEHYDROGENASE SUBUNIT C-RELATED"/>
    <property type="match status" value="1"/>
</dbReference>